<evidence type="ECO:0000256" key="5">
    <source>
        <dbReference type="ARBA" id="ARBA00033055"/>
    </source>
</evidence>
<dbReference type="InterPro" id="IPR050399">
    <property type="entry name" value="HPr"/>
</dbReference>
<dbReference type="Proteomes" id="UP000653358">
    <property type="component" value="Unassembled WGS sequence"/>
</dbReference>
<dbReference type="Gene3D" id="3.30.1340.10">
    <property type="entry name" value="HPr-like"/>
    <property type="match status" value="1"/>
</dbReference>
<evidence type="ECO:0000313" key="8">
    <source>
        <dbReference type="Proteomes" id="UP000653358"/>
    </source>
</evidence>
<evidence type="ECO:0000256" key="1">
    <source>
        <dbReference type="ARBA" id="ARBA00003681"/>
    </source>
</evidence>
<evidence type="ECO:0000256" key="2">
    <source>
        <dbReference type="ARBA" id="ARBA00020422"/>
    </source>
</evidence>
<dbReference type="RefSeq" id="WP_148605205.1">
    <property type="nucleotide sequence ID" value="NZ_RXYB01000019.1"/>
</dbReference>
<evidence type="ECO:0000256" key="4">
    <source>
        <dbReference type="ARBA" id="ARBA00022597"/>
    </source>
</evidence>
<dbReference type="NCBIfam" id="TIGR01003">
    <property type="entry name" value="PTS_HPr_family"/>
    <property type="match status" value="1"/>
</dbReference>
<dbReference type="InterPro" id="IPR000032">
    <property type="entry name" value="HPr-like"/>
</dbReference>
<dbReference type="PRINTS" id="PR00107">
    <property type="entry name" value="PHOSPHOCPHPR"/>
</dbReference>
<sequence length="91" mass="9748">MRSKKVTIINPTGLHARPAAEFNKTASQFRSVITVRKLGGDPQEGNGKSMINIMAMCLAQGTDIEIVAEGEDEMNAVETLIALIKSGFGEV</sequence>
<gene>
    <name evidence="7" type="ORF">GH807_11390</name>
</gene>
<dbReference type="PANTHER" id="PTHR33705:SF1">
    <property type="entry name" value="PHOSPHOCARRIER PROTEIN HPR"/>
    <property type="match status" value="1"/>
</dbReference>
<dbReference type="InterPro" id="IPR001020">
    <property type="entry name" value="PTS_HPr_His_P_site"/>
</dbReference>
<dbReference type="PROSITE" id="PS51350">
    <property type="entry name" value="PTS_HPR_DOM"/>
    <property type="match status" value="1"/>
</dbReference>
<dbReference type="PROSITE" id="PS00369">
    <property type="entry name" value="PTS_HPR_HIS"/>
    <property type="match status" value="1"/>
</dbReference>
<evidence type="ECO:0000256" key="3">
    <source>
        <dbReference type="ARBA" id="ARBA00022448"/>
    </source>
</evidence>
<dbReference type="EMBL" id="WJBB01000013">
    <property type="protein sequence ID" value="MBC3797648.1"/>
    <property type="molecule type" value="Genomic_DNA"/>
</dbReference>
<keyword evidence="3" id="KW-0813">Transport</keyword>
<accession>A0ABR6WMB2</accession>
<comment type="caution">
    <text evidence="7">The sequence shown here is derived from an EMBL/GenBank/DDBJ whole genome shotgun (WGS) entry which is preliminary data.</text>
</comment>
<dbReference type="PANTHER" id="PTHR33705">
    <property type="entry name" value="PHOSPHOCARRIER PROTEIN HPR"/>
    <property type="match status" value="1"/>
</dbReference>
<keyword evidence="8" id="KW-1185">Reference proteome</keyword>
<keyword evidence="4" id="KW-0762">Sugar transport</keyword>
<comment type="function">
    <text evidence="1">General (non sugar-specific) component of the phosphoenolpyruvate-dependent sugar phosphotransferase system (sugar PTS). This major carbohydrate active-transport system catalyzes the phosphorylation of incoming sugar substrates concomitantly with their translocation across the cell membrane. The phosphoryl group from phosphoenolpyruvate (PEP) is transferred to the phosphoryl carrier protein HPr by enzyme I. Phospho-HPr then transfers it to the PTS EIIA domain.</text>
</comment>
<dbReference type="CDD" id="cd00367">
    <property type="entry name" value="PTS-HPr_like"/>
    <property type="match status" value="1"/>
</dbReference>
<name>A0ABR6WMB2_9FIRM</name>
<dbReference type="SUPFAM" id="SSF55594">
    <property type="entry name" value="HPr-like"/>
    <property type="match status" value="1"/>
</dbReference>
<feature type="domain" description="HPr" evidence="6">
    <location>
        <begin position="1"/>
        <end position="91"/>
    </location>
</feature>
<protein>
    <recommendedName>
        <fullName evidence="2">Phosphocarrier protein HPr</fullName>
    </recommendedName>
    <alternativeName>
        <fullName evidence="5">Histidine-containing protein</fullName>
    </alternativeName>
</protein>
<organism evidence="7 8">
    <name type="scientific">Acetobacterium tundrae</name>
    <dbReference type="NCBI Taxonomy" id="132932"/>
    <lineage>
        <taxon>Bacteria</taxon>
        <taxon>Bacillati</taxon>
        <taxon>Bacillota</taxon>
        <taxon>Clostridia</taxon>
        <taxon>Eubacteriales</taxon>
        <taxon>Eubacteriaceae</taxon>
        <taxon>Acetobacterium</taxon>
    </lineage>
</organism>
<evidence type="ECO:0000259" key="6">
    <source>
        <dbReference type="PROSITE" id="PS51350"/>
    </source>
</evidence>
<evidence type="ECO:0000313" key="7">
    <source>
        <dbReference type="EMBL" id="MBC3797648.1"/>
    </source>
</evidence>
<dbReference type="InterPro" id="IPR035895">
    <property type="entry name" value="HPr-like_sf"/>
</dbReference>
<reference evidence="7 8" key="1">
    <citation type="journal article" date="2020" name="mSystems">
        <title>Defining Genomic and Predicted Metabolic Features of the Acetobacterium Genus.</title>
        <authorList>
            <person name="Ross D.E."/>
            <person name="Marshall C.W."/>
            <person name="Gulliver D."/>
            <person name="May H.D."/>
            <person name="Norman R.S."/>
        </authorList>
    </citation>
    <scope>NUCLEOTIDE SEQUENCE [LARGE SCALE GENOMIC DNA]</scope>
    <source>
        <strain evidence="7 8">DSM 9173</strain>
    </source>
</reference>
<proteinExistence type="predicted"/>
<dbReference type="Pfam" id="PF00381">
    <property type="entry name" value="PTS-HPr"/>
    <property type="match status" value="1"/>
</dbReference>